<dbReference type="CDD" id="cd03812">
    <property type="entry name" value="GT4_CapH-like"/>
    <property type="match status" value="1"/>
</dbReference>
<feature type="domain" description="Glycosyl transferase family 1" evidence="3">
    <location>
        <begin position="188"/>
        <end position="313"/>
    </location>
</feature>
<dbReference type="InterPro" id="IPR028098">
    <property type="entry name" value="Glyco_trans_4-like_N"/>
</dbReference>
<evidence type="ECO:0000259" key="3">
    <source>
        <dbReference type="Pfam" id="PF00534"/>
    </source>
</evidence>
<name>A0A2N3R5K1_9BIFI</name>
<evidence type="ECO:0000313" key="6">
    <source>
        <dbReference type="Proteomes" id="UP000233762"/>
    </source>
</evidence>
<comment type="caution">
    <text evidence="5">The sequence shown here is derived from an EMBL/GenBank/DDBJ whole genome shotgun (WGS) entry which is preliminary data.</text>
</comment>
<evidence type="ECO:0000313" key="5">
    <source>
        <dbReference type="EMBL" id="PKV04055.1"/>
    </source>
</evidence>
<evidence type="ECO:0000256" key="1">
    <source>
        <dbReference type="ARBA" id="ARBA00022676"/>
    </source>
</evidence>
<proteinExistence type="predicted"/>
<evidence type="ECO:0000256" key="2">
    <source>
        <dbReference type="ARBA" id="ARBA00022679"/>
    </source>
</evidence>
<dbReference type="Gene3D" id="3.40.50.2000">
    <property type="entry name" value="Glycogen Phosphorylase B"/>
    <property type="match status" value="2"/>
</dbReference>
<dbReference type="InterPro" id="IPR050194">
    <property type="entry name" value="Glycosyltransferase_grp1"/>
</dbReference>
<dbReference type="RefSeq" id="WP_101398798.1">
    <property type="nucleotide sequence ID" value="NZ_PCHH01000002.1"/>
</dbReference>
<gene>
    <name evidence="5" type="ORF">CQR50_0967</name>
</gene>
<dbReference type="Proteomes" id="UP000233762">
    <property type="component" value="Unassembled WGS sequence"/>
</dbReference>
<dbReference type="EMBL" id="PCHH01000002">
    <property type="protein sequence ID" value="PKV04055.1"/>
    <property type="molecule type" value="Genomic_DNA"/>
</dbReference>
<dbReference type="SUPFAM" id="SSF53756">
    <property type="entry name" value="UDP-Glycosyltransferase/glycogen phosphorylase"/>
    <property type="match status" value="1"/>
</dbReference>
<dbReference type="Pfam" id="PF13439">
    <property type="entry name" value="Glyco_transf_4"/>
    <property type="match status" value="1"/>
</dbReference>
<dbReference type="PANTHER" id="PTHR45947:SF3">
    <property type="entry name" value="SULFOQUINOVOSYL TRANSFERASE SQD2"/>
    <property type="match status" value="1"/>
</dbReference>
<keyword evidence="2 5" id="KW-0808">Transferase</keyword>
<dbReference type="AlphaFoldDB" id="A0A2N3R5K1"/>
<reference evidence="5 6" key="1">
    <citation type="submission" date="2017-10" db="EMBL/GenBank/DDBJ databases">
        <title>Bifidobacterium genomics.</title>
        <authorList>
            <person name="Lugli G.A."/>
            <person name="Milani C."/>
            <person name="Mancabelli L."/>
        </authorList>
    </citation>
    <scope>NUCLEOTIDE SEQUENCE [LARGE SCALE GENOMIC DNA]</scope>
    <source>
        <strain evidence="5 6">1520B</strain>
    </source>
</reference>
<keyword evidence="1" id="KW-0328">Glycosyltransferase</keyword>
<protein>
    <submittedName>
        <fullName evidence="5">Glycosyl transferase</fullName>
    </submittedName>
</protein>
<evidence type="ECO:0000259" key="4">
    <source>
        <dbReference type="Pfam" id="PF13439"/>
    </source>
</evidence>
<dbReference type="InterPro" id="IPR001296">
    <property type="entry name" value="Glyco_trans_1"/>
</dbReference>
<dbReference type="PANTHER" id="PTHR45947">
    <property type="entry name" value="SULFOQUINOVOSYL TRANSFERASE SQD2"/>
    <property type="match status" value="1"/>
</dbReference>
<accession>A0A2N3R5K1</accession>
<organism evidence="5 6">
    <name type="scientific">Bifidobacterium pseudolongum subsp. globosum</name>
    <dbReference type="NCBI Taxonomy" id="1690"/>
    <lineage>
        <taxon>Bacteria</taxon>
        <taxon>Bacillati</taxon>
        <taxon>Actinomycetota</taxon>
        <taxon>Actinomycetes</taxon>
        <taxon>Bifidobacteriales</taxon>
        <taxon>Bifidobacteriaceae</taxon>
        <taxon>Bifidobacterium</taxon>
    </lineage>
</organism>
<dbReference type="GO" id="GO:0016757">
    <property type="term" value="F:glycosyltransferase activity"/>
    <property type="evidence" value="ECO:0007669"/>
    <property type="project" value="UniProtKB-KW"/>
</dbReference>
<feature type="domain" description="Glycosyltransferase subfamily 4-like N-terminal" evidence="4">
    <location>
        <begin position="17"/>
        <end position="176"/>
    </location>
</feature>
<sequence length="379" mass="42703">MASPLHVAQIMGPMVGGGLESTILNHYRFLNHSQVQFDFIIQDDSTYIPINEINKYGGRIYTIPSYKHLASYMKELQAVYRKLKPDIVHSNMNSLSVFPLMAAKTAGIPIRIAHSHSTANNREIKRTIIKNTLRPLSRIYPTHLAACGPHAAKWLFGEKAVLQGRVHYINNAIELQKFQFSSQKRLELRHSIGLDEEFVVGQIGRFTSQKNQLFSIDIFRALLQYLPDAKLIFLGDGEILEACKKKVHDYGITRSVLFLGLRQDVSDWYSAFDALLFPSLYEGLGMVAIEAQASGLPVLASDQVPQEAFIIEELISTASLNESPQHWAQLLVDKSRTRNHNRSMFSTAKLAQAGYDIQASATSLQKWYKDISVSQLSEH</sequence>
<dbReference type="Pfam" id="PF00534">
    <property type="entry name" value="Glycos_transf_1"/>
    <property type="match status" value="1"/>
</dbReference>
<dbReference type="GO" id="GO:1901137">
    <property type="term" value="P:carbohydrate derivative biosynthetic process"/>
    <property type="evidence" value="ECO:0007669"/>
    <property type="project" value="UniProtKB-ARBA"/>
</dbReference>